<organism evidence="5 6">
    <name type="scientific">Pseudomonas putida</name>
    <name type="common">Arthrobacter siderocapsulatus</name>
    <dbReference type="NCBI Taxonomy" id="303"/>
    <lineage>
        <taxon>Bacteria</taxon>
        <taxon>Pseudomonadati</taxon>
        <taxon>Pseudomonadota</taxon>
        <taxon>Gammaproteobacteria</taxon>
        <taxon>Pseudomonadales</taxon>
        <taxon>Pseudomonadaceae</taxon>
        <taxon>Pseudomonas</taxon>
    </lineage>
</organism>
<dbReference type="InterPro" id="IPR023614">
    <property type="entry name" value="Porin_dom_sf"/>
</dbReference>
<keyword evidence="3 4" id="KW-0732">Signal</keyword>
<accession>A0A2Z4RSR3</accession>
<dbReference type="RefSeq" id="WP_110967751.1">
    <property type="nucleotide sequence ID" value="NZ_CP029693.1"/>
</dbReference>
<dbReference type="PANTHER" id="PTHR34596:SF2">
    <property type="entry name" value="CHITOPORIN"/>
    <property type="match status" value="1"/>
</dbReference>
<dbReference type="OrthoDB" id="6759120at2"/>
<name>A0A2Z4RSR3_PSEPU</name>
<protein>
    <submittedName>
        <fullName evidence="5">Outer membrane porin, OprD family</fullName>
    </submittedName>
</protein>
<evidence type="ECO:0000256" key="3">
    <source>
        <dbReference type="ARBA" id="ARBA00022729"/>
    </source>
</evidence>
<dbReference type="PANTHER" id="PTHR34596">
    <property type="entry name" value="CHITOPORIN"/>
    <property type="match status" value="1"/>
</dbReference>
<proteinExistence type="inferred from homology"/>
<dbReference type="Proteomes" id="UP000250299">
    <property type="component" value="Chromosome"/>
</dbReference>
<evidence type="ECO:0000256" key="2">
    <source>
        <dbReference type="ARBA" id="ARBA00022448"/>
    </source>
</evidence>
<evidence type="ECO:0000256" key="1">
    <source>
        <dbReference type="ARBA" id="ARBA00009075"/>
    </source>
</evidence>
<feature type="chain" id="PRO_5016384624" evidence="4">
    <location>
        <begin position="23"/>
        <end position="459"/>
    </location>
</feature>
<keyword evidence="2" id="KW-0813">Transport</keyword>
<dbReference type="GO" id="GO:0016020">
    <property type="term" value="C:membrane"/>
    <property type="evidence" value="ECO:0007669"/>
    <property type="project" value="InterPro"/>
</dbReference>
<comment type="similarity">
    <text evidence="1">Belongs to the outer membrane porin (Opr) (TC 1.B.25) family.</text>
</comment>
<dbReference type="GO" id="GO:0015288">
    <property type="term" value="F:porin activity"/>
    <property type="evidence" value="ECO:0007669"/>
    <property type="project" value="TreeGrafter"/>
</dbReference>
<dbReference type="Gene3D" id="2.40.160.10">
    <property type="entry name" value="Porin"/>
    <property type="match status" value="1"/>
</dbReference>
<dbReference type="Pfam" id="PF03573">
    <property type="entry name" value="OprD"/>
    <property type="match status" value="1"/>
</dbReference>
<dbReference type="AlphaFoldDB" id="A0A2Z4RSR3"/>
<dbReference type="EMBL" id="CP029693">
    <property type="protein sequence ID" value="AWY44233.1"/>
    <property type="molecule type" value="Genomic_DNA"/>
</dbReference>
<evidence type="ECO:0000313" key="5">
    <source>
        <dbReference type="EMBL" id="AWY44233.1"/>
    </source>
</evidence>
<sequence>MMRMQRTVLPLVFLVATPAALAENASQGFIATQLKSSSAQDEASGLMAGQSLSGTTKNFLSKEQADRNSTFFIKKGDGSLEKTDRRDTWVQGTILDYRSGFTQGQLGLGVEVAAYNAIALEQGKGRIAGGGNRTLTDSDGNAVDQWSKLGLANIKARVSNTTLTVGRQNMQTPMIANNTNRALPSSFEGISLNSVEFNNLSFDLGAFDKVSPRSEQSTTDIVSEYGNRNVSSDAAYIAGATYTPFANLKTSVYATQVEDFWNQYYFGFVHNAGNQAALGLNTSFNYYKTNDQGSAKMGPIDNDAYSLAFKLTHGAHGLVFAWQQINGNEYFDYIHESKGTTLANSFLSNYNGPNEKSVQLAYLFDAAPYGLPGLTFYLYNVRGWGIDGTHYQGNSYPSKRSDGDKHQESGLLSSYTLQSGALKNSSLQVGYVAHRATPNEIDGSVKELRIVTTIPFNLF</sequence>
<evidence type="ECO:0000313" key="6">
    <source>
        <dbReference type="Proteomes" id="UP000250299"/>
    </source>
</evidence>
<evidence type="ECO:0000256" key="4">
    <source>
        <dbReference type="SAM" id="SignalP"/>
    </source>
</evidence>
<gene>
    <name evidence="5" type="ORF">DKY63_31720</name>
</gene>
<feature type="signal peptide" evidence="4">
    <location>
        <begin position="1"/>
        <end position="22"/>
    </location>
</feature>
<dbReference type="InterPro" id="IPR005318">
    <property type="entry name" value="OM_porin_bac"/>
</dbReference>
<reference evidence="5 6" key="1">
    <citation type="submission" date="2018-05" db="EMBL/GenBank/DDBJ databases">
        <title>Whole genome sequence of Pseudomonas putida JBC17.</title>
        <authorList>
            <person name="Lee Y.H."/>
            <person name="David K."/>
        </authorList>
    </citation>
    <scope>NUCLEOTIDE SEQUENCE [LARGE SCALE GENOMIC DNA]</scope>
    <source>
        <strain evidence="5 6">JBC17</strain>
    </source>
</reference>